<dbReference type="InterPro" id="IPR014721">
    <property type="entry name" value="Ribsml_uS5_D2-typ_fold_subgr"/>
</dbReference>
<gene>
    <name evidence="8" type="ORF">THARTR1_06456</name>
</gene>
<dbReference type="InterPro" id="IPR000851">
    <property type="entry name" value="Ribosomal_uS5"/>
</dbReference>
<dbReference type="GO" id="GO:0003735">
    <property type="term" value="F:structural constituent of ribosome"/>
    <property type="evidence" value="ECO:0007669"/>
    <property type="project" value="UniProtKB-UniRule"/>
</dbReference>
<dbReference type="GO" id="GO:0006412">
    <property type="term" value="P:translation"/>
    <property type="evidence" value="ECO:0007669"/>
    <property type="project" value="InterPro"/>
</dbReference>
<dbReference type="SUPFAM" id="SSF54211">
    <property type="entry name" value="Ribosomal protein S5 domain 2-like"/>
    <property type="match status" value="1"/>
</dbReference>
<evidence type="ECO:0000256" key="4">
    <source>
        <dbReference type="PROSITE-ProRule" id="PRU00268"/>
    </source>
</evidence>
<dbReference type="OrthoDB" id="309483at2759"/>
<evidence type="ECO:0000256" key="5">
    <source>
        <dbReference type="RuleBase" id="RU003823"/>
    </source>
</evidence>
<evidence type="ECO:0000313" key="9">
    <source>
        <dbReference type="Proteomes" id="UP000236290"/>
    </source>
</evidence>
<dbReference type="GO" id="GO:1990904">
    <property type="term" value="C:ribonucleoprotein complex"/>
    <property type="evidence" value="ECO:0007669"/>
    <property type="project" value="UniProtKB-UniRule"/>
</dbReference>
<keyword evidence="2 4" id="KW-0689">Ribosomal protein</keyword>
<evidence type="ECO:0000259" key="7">
    <source>
        <dbReference type="PROSITE" id="PS50881"/>
    </source>
</evidence>
<dbReference type="AlphaFoldDB" id="A0A2K0U5A6"/>
<organism evidence="8 9">
    <name type="scientific">Trichoderma harzianum</name>
    <name type="common">Hypocrea lixii</name>
    <dbReference type="NCBI Taxonomy" id="5544"/>
    <lineage>
        <taxon>Eukaryota</taxon>
        <taxon>Fungi</taxon>
        <taxon>Dikarya</taxon>
        <taxon>Ascomycota</taxon>
        <taxon>Pezizomycotina</taxon>
        <taxon>Sordariomycetes</taxon>
        <taxon>Hypocreomycetidae</taxon>
        <taxon>Hypocreales</taxon>
        <taxon>Hypocreaceae</taxon>
        <taxon>Trichoderma</taxon>
    </lineage>
</organism>
<dbReference type="InterPro" id="IPR013810">
    <property type="entry name" value="Ribosomal_uS5_N"/>
</dbReference>
<dbReference type="GO" id="GO:0003723">
    <property type="term" value="F:RNA binding"/>
    <property type="evidence" value="ECO:0007669"/>
    <property type="project" value="InterPro"/>
</dbReference>
<reference evidence="8 9" key="1">
    <citation type="submission" date="2017-02" db="EMBL/GenBank/DDBJ databases">
        <title>Genomes of Trichoderma spp. with biocontrol activity.</title>
        <authorList>
            <person name="Gardiner D."/>
            <person name="Kazan K."/>
            <person name="Vos C."/>
            <person name="Harvey P."/>
        </authorList>
    </citation>
    <scope>NUCLEOTIDE SEQUENCE [LARGE SCALE GENOMIC DNA]</scope>
    <source>
        <strain evidence="8 9">Tr1</strain>
    </source>
</reference>
<protein>
    <recommendedName>
        <fullName evidence="7">S5 DRBM domain-containing protein</fullName>
    </recommendedName>
</protein>
<dbReference type="PANTHER" id="PTHR48277">
    <property type="entry name" value="MITOCHONDRIAL RIBOSOMAL PROTEIN S5"/>
    <property type="match status" value="1"/>
</dbReference>
<dbReference type="InterPro" id="IPR020568">
    <property type="entry name" value="Ribosomal_Su5_D2-typ_SF"/>
</dbReference>
<dbReference type="Gene3D" id="3.30.160.20">
    <property type="match status" value="1"/>
</dbReference>
<dbReference type="PROSITE" id="PS50881">
    <property type="entry name" value="S5_DSRBD"/>
    <property type="match status" value="1"/>
</dbReference>
<dbReference type="Proteomes" id="UP000236290">
    <property type="component" value="Unassembled WGS sequence"/>
</dbReference>
<proteinExistence type="inferred from homology"/>
<evidence type="ECO:0000313" key="8">
    <source>
        <dbReference type="EMBL" id="PNP52941.1"/>
    </source>
</evidence>
<evidence type="ECO:0000256" key="3">
    <source>
        <dbReference type="ARBA" id="ARBA00023274"/>
    </source>
</evidence>
<dbReference type="Gene3D" id="3.30.230.10">
    <property type="match status" value="1"/>
</dbReference>
<feature type="region of interest" description="Disordered" evidence="6">
    <location>
        <begin position="314"/>
        <end position="335"/>
    </location>
</feature>
<dbReference type="PANTHER" id="PTHR48277:SF1">
    <property type="entry name" value="MITOCHONDRIAL RIBOSOMAL PROTEIN S5"/>
    <property type="match status" value="1"/>
</dbReference>
<keyword evidence="3 4" id="KW-0687">Ribonucleoprotein</keyword>
<dbReference type="GO" id="GO:0005840">
    <property type="term" value="C:ribosome"/>
    <property type="evidence" value="ECO:0007669"/>
    <property type="project" value="UniProtKB-KW"/>
</dbReference>
<dbReference type="SUPFAM" id="SSF54768">
    <property type="entry name" value="dsRNA-binding domain-like"/>
    <property type="match status" value="1"/>
</dbReference>
<feature type="domain" description="S5 DRBM" evidence="7">
    <location>
        <begin position="397"/>
        <end position="460"/>
    </location>
</feature>
<dbReference type="FunFam" id="3.30.230.10:FF:000041">
    <property type="entry name" value="37S ribosomal protein S5"/>
    <property type="match status" value="1"/>
</dbReference>
<comment type="similarity">
    <text evidence="1 5">Belongs to the universal ribosomal protein uS5 family.</text>
</comment>
<evidence type="ECO:0000256" key="2">
    <source>
        <dbReference type="ARBA" id="ARBA00022980"/>
    </source>
</evidence>
<evidence type="ECO:0000256" key="6">
    <source>
        <dbReference type="SAM" id="MobiDB-lite"/>
    </source>
</evidence>
<dbReference type="InterPro" id="IPR005324">
    <property type="entry name" value="Ribosomal_uS5_C"/>
</dbReference>
<evidence type="ECO:0000256" key="1">
    <source>
        <dbReference type="ARBA" id="ARBA00008945"/>
    </source>
</evidence>
<name>A0A2K0U5A6_TRIHA</name>
<dbReference type="Pfam" id="PF00333">
    <property type="entry name" value="Ribosomal_S5"/>
    <property type="match status" value="1"/>
</dbReference>
<sequence>MKSNCFARVSSRDVAREPSTSHPLAAESPISHLNGACFLNWANRKKNLKGRPCHPEPRLAMSVARPARSLLRTCVASARTAQAVGCQHQHQHQHQHPFHTSAPRPSKRRSRFRNVKAEDLGLLSPEKLAKYRQDKFADYTKEELEALKSKYTPEQIEAIKAGEEAIDPDDLIFQGRLRDDPYRPQYVEDYTVLDPRYDVKPELDGTPFEPQWLNPSDWADKYGSKLTDLTDKKTSEQLTRSMVRALRRVKESNGAELIDLTEEELVDLEKDPELLKKYLVEEDAEAKSDDDSAILTKEQVMKLDKAIDEEWKKELSKISEGPDSGEGEPSNLELIEDGPAGTIRLHTAEAVELGKVPGVEGLYKSAADPEDEGQDDDGRYQEIKRLTGMSLRDIQSIYRKVLVQRWVTNQTRLGKVRSTSIVAIAGNGNGRLGLGIAKSTEAGLAAETAQLLAIRNMKPIRRYENRTIYGNAKAKVSGTVVELFARPPGFGLRCPHRIFEMCRASGIHDIAARMPRSKNPMNSVKAAYDALMNQVDPEEIAIGRGKKMVDVRKVYYGGNVY</sequence>
<dbReference type="EMBL" id="MTYI01000089">
    <property type="protein sequence ID" value="PNP52941.1"/>
    <property type="molecule type" value="Genomic_DNA"/>
</dbReference>
<accession>A0A2K0U5A6</accession>
<comment type="caution">
    <text evidence="8">The sequence shown here is derived from an EMBL/GenBank/DDBJ whole genome shotgun (WGS) entry which is preliminary data.</text>
</comment>
<dbReference type="Pfam" id="PF03719">
    <property type="entry name" value="Ribosomal_S5_C"/>
    <property type="match status" value="1"/>
</dbReference>
<feature type="region of interest" description="Disordered" evidence="6">
    <location>
        <begin position="85"/>
        <end position="110"/>
    </location>
</feature>